<feature type="compositionally biased region" description="Basic and acidic residues" evidence="1">
    <location>
        <begin position="183"/>
        <end position="196"/>
    </location>
</feature>
<organism evidence="2 3">
    <name type="scientific">Liparis tanakae</name>
    <name type="common">Tanaka's snailfish</name>
    <dbReference type="NCBI Taxonomy" id="230148"/>
    <lineage>
        <taxon>Eukaryota</taxon>
        <taxon>Metazoa</taxon>
        <taxon>Chordata</taxon>
        <taxon>Craniata</taxon>
        <taxon>Vertebrata</taxon>
        <taxon>Euteleostomi</taxon>
        <taxon>Actinopterygii</taxon>
        <taxon>Neopterygii</taxon>
        <taxon>Teleostei</taxon>
        <taxon>Neoteleostei</taxon>
        <taxon>Acanthomorphata</taxon>
        <taxon>Eupercaria</taxon>
        <taxon>Perciformes</taxon>
        <taxon>Cottioidei</taxon>
        <taxon>Cottales</taxon>
        <taxon>Liparidae</taxon>
        <taxon>Liparis</taxon>
    </lineage>
</organism>
<evidence type="ECO:0000313" key="3">
    <source>
        <dbReference type="Proteomes" id="UP000314294"/>
    </source>
</evidence>
<sequence length="207" mass="22738">MFSFSFSVLVSFANELGGLRGDKDCIPLCSAPRVFTSKQTKPLELWATQKVEKEWSAVMEGGGGRANYLLAEQQMSDTKYGESSKLHTLADDGHVLCQVRQALFHQVPVQLDVLLTPELHQHGQEVQQSVGQSQPCTRSWVSCFTARDNSVERSHTVQKVPYSNDPEAEAGETPVPSGSTHSLSREAEEGSGERRQNGQFSLVSDGK</sequence>
<dbReference type="AlphaFoldDB" id="A0A4Z2FHD2"/>
<comment type="caution">
    <text evidence="2">The sequence shown here is derived from an EMBL/GenBank/DDBJ whole genome shotgun (WGS) entry which is preliminary data.</text>
</comment>
<evidence type="ECO:0000313" key="2">
    <source>
        <dbReference type="EMBL" id="TNN40183.1"/>
    </source>
</evidence>
<protein>
    <submittedName>
        <fullName evidence="2">Uncharacterized protein</fullName>
    </submittedName>
</protein>
<accession>A0A4Z2FHD2</accession>
<dbReference type="EMBL" id="SRLO01001211">
    <property type="protein sequence ID" value="TNN40183.1"/>
    <property type="molecule type" value="Genomic_DNA"/>
</dbReference>
<feature type="region of interest" description="Disordered" evidence="1">
    <location>
        <begin position="152"/>
        <end position="207"/>
    </location>
</feature>
<evidence type="ECO:0000256" key="1">
    <source>
        <dbReference type="SAM" id="MobiDB-lite"/>
    </source>
</evidence>
<feature type="compositionally biased region" description="Polar residues" evidence="1">
    <location>
        <begin position="197"/>
        <end position="207"/>
    </location>
</feature>
<gene>
    <name evidence="2" type="ORF">EYF80_049644</name>
</gene>
<keyword evidence="3" id="KW-1185">Reference proteome</keyword>
<dbReference type="Proteomes" id="UP000314294">
    <property type="component" value="Unassembled WGS sequence"/>
</dbReference>
<reference evidence="2 3" key="1">
    <citation type="submission" date="2019-03" db="EMBL/GenBank/DDBJ databases">
        <title>First draft genome of Liparis tanakae, snailfish: a comprehensive survey of snailfish specific genes.</title>
        <authorList>
            <person name="Kim W."/>
            <person name="Song I."/>
            <person name="Jeong J.-H."/>
            <person name="Kim D."/>
            <person name="Kim S."/>
            <person name="Ryu S."/>
            <person name="Song J.Y."/>
            <person name="Lee S.K."/>
        </authorList>
    </citation>
    <scope>NUCLEOTIDE SEQUENCE [LARGE SCALE GENOMIC DNA]</scope>
    <source>
        <tissue evidence="2">Muscle</tissue>
    </source>
</reference>
<name>A0A4Z2FHD2_9TELE</name>
<proteinExistence type="predicted"/>